<organism evidence="1 2">
    <name type="scientific">Pseudoglutamicibacter albus</name>
    <dbReference type="NCBI Taxonomy" id="98671"/>
    <lineage>
        <taxon>Bacteria</taxon>
        <taxon>Bacillati</taxon>
        <taxon>Actinomycetota</taxon>
        <taxon>Actinomycetes</taxon>
        <taxon>Micrococcales</taxon>
        <taxon>Micrococcaceae</taxon>
        <taxon>Pseudoglutamicibacter</taxon>
    </lineage>
</organism>
<dbReference type="Proteomes" id="UP001180715">
    <property type="component" value="Unassembled WGS sequence"/>
</dbReference>
<gene>
    <name evidence="1" type="ORF">J2S67_000750</name>
</gene>
<name>A0ABU1YYP9_9MICC</name>
<accession>A0ABU1YYP9</accession>
<evidence type="ECO:0000313" key="2">
    <source>
        <dbReference type="Proteomes" id="UP001180715"/>
    </source>
</evidence>
<dbReference type="EMBL" id="JAVDXX010000001">
    <property type="protein sequence ID" value="MDR7293482.1"/>
    <property type="molecule type" value="Genomic_DNA"/>
</dbReference>
<evidence type="ECO:0000313" key="1">
    <source>
        <dbReference type="EMBL" id="MDR7293482.1"/>
    </source>
</evidence>
<sequence length="65" mass="7160">MKMRNDEGLGLNYIGNKILSIVKCLKGLPHHGAEAPSNYVSWYLVAVGASVEFERPTEDADCYST</sequence>
<comment type="caution">
    <text evidence="1">The sequence shown here is derived from an EMBL/GenBank/DDBJ whole genome shotgun (WGS) entry which is preliminary data.</text>
</comment>
<protein>
    <submittedName>
        <fullName evidence="1">Uncharacterized protein</fullName>
    </submittedName>
</protein>
<reference evidence="1" key="1">
    <citation type="submission" date="2023-07" db="EMBL/GenBank/DDBJ databases">
        <title>Sequencing the genomes of 1000 actinobacteria strains.</title>
        <authorList>
            <person name="Klenk H.-P."/>
        </authorList>
    </citation>
    <scope>NUCLEOTIDE SEQUENCE</scope>
    <source>
        <strain evidence="1">DSM 13068</strain>
    </source>
</reference>
<proteinExistence type="predicted"/>
<keyword evidence="2" id="KW-1185">Reference proteome</keyword>